<organism evidence="2 3">
    <name type="scientific">Paraburkholderia humisilvae</name>
    <dbReference type="NCBI Taxonomy" id="627669"/>
    <lineage>
        <taxon>Bacteria</taxon>
        <taxon>Pseudomonadati</taxon>
        <taxon>Pseudomonadota</taxon>
        <taxon>Betaproteobacteria</taxon>
        <taxon>Burkholderiales</taxon>
        <taxon>Burkholderiaceae</taxon>
        <taxon>Paraburkholderia</taxon>
    </lineage>
</organism>
<name>A0A6J5F6T5_9BURK</name>
<evidence type="ECO:0000256" key="1">
    <source>
        <dbReference type="SAM" id="MobiDB-lite"/>
    </source>
</evidence>
<protein>
    <submittedName>
        <fullName evidence="2">Uncharacterized protein</fullName>
    </submittedName>
</protein>
<keyword evidence="3" id="KW-1185">Reference proteome</keyword>
<dbReference type="Proteomes" id="UP000494363">
    <property type="component" value="Unassembled WGS sequence"/>
</dbReference>
<dbReference type="AlphaFoldDB" id="A0A6J5F6T5"/>
<evidence type="ECO:0000313" key="2">
    <source>
        <dbReference type="EMBL" id="CAB3774590.1"/>
    </source>
</evidence>
<feature type="region of interest" description="Disordered" evidence="1">
    <location>
        <begin position="45"/>
        <end position="64"/>
    </location>
</feature>
<accession>A0A6J5F6T5</accession>
<reference evidence="2 3" key="1">
    <citation type="submission" date="2020-04" db="EMBL/GenBank/DDBJ databases">
        <authorList>
            <person name="De Canck E."/>
        </authorList>
    </citation>
    <scope>NUCLEOTIDE SEQUENCE [LARGE SCALE GENOMIC DNA]</scope>
    <source>
        <strain evidence="2 3">LMG 29542</strain>
    </source>
</reference>
<evidence type="ECO:0000313" key="3">
    <source>
        <dbReference type="Proteomes" id="UP000494363"/>
    </source>
</evidence>
<proteinExistence type="predicted"/>
<dbReference type="EMBL" id="CADIKH010000136">
    <property type="protein sequence ID" value="CAB3774590.1"/>
    <property type="molecule type" value="Genomic_DNA"/>
</dbReference>
<sequence>MTCTVSGVGVPAFLTKQARLQNTGFQANRARCSANLLGAGGRSAATTSKMSCRKSKPHSLGPSGWVRKRYSKRVANWTLRFRHSSGASRLDRHRDSPALSPAGGSLAFLLCRSGRWMPMQRARASDEHRGTDLGLNDRGHGGAGIFLGIVRPVTWREPLTVEERARCQRARVRACGLACDGWCCTARQSDFTYRSGAREACVSERLDFSSAPLWRCFRTCWSVIVTAEVIFIRRARGCISDFLVWRSTRRSASRQRRVAFNRWFCESRQVADAHKFNSRRNRYAGSDVLVNVAACPFRL</sequence>
<gene>
    <name evidence="2" type="ORF">LMG29542_07968</name>
</gene>